<dbReference type="AlphaFoldDB" id="A0A518GCD6"/>
<gene>
    <name evidence="2" type="ORF">Q31a_46050</name>
</gene>
<evidence type="ECO:0000256" key="1">
    <source>
        <dbReference type="SAM" id="MobiDB-lite"/>
    </source>
</evidence>
<evidence type="ECO:0000313" key="3">
    <source>
        <dbReference type="Proteomes" id="UP000318017"/>
    </source>
</evidence>
<accession>A0A518GCD6</accession>
<evidence type="ECO:0008006" key="4">
    <source>
        <dbReference type="Google" id="ProtNLM"/>
    </source>
</evidence>
<organism evidence="2 3">
    <name type="scientific">Aureliella helgolandensis</name>
    <dbReference type="NCBI Taxonomy" id="2527968"/>
    <lineage>
        <taxon>Bacteria</taxon>
        <taxon>Pseudomonadati</taxon>
        <taxon>Planctomycetota</taxon>
        <taxon>Planctomycetia</taxon>
        <taxon>Pirellulales</taxon>
        <taxon>Pirellulaceae</taxon>
        <taxon>Aureliella</taxon>
    </lineage>
</organism>
<dbReference type="Proteomes" id="UP000318017">
    <property type="component" value="Chromosome"/>
</dbReference>
<evidence type="ECO:0000313" key="2">
    <source>
        <dbReference type="EMBL" id="QDV26233.1"/>
    </source>
</evidence>
<sequence length="82" mass="9232">MNYARIHRVRVASQLSECQSAGTGCGWCRSAMRRLVDRMGDSPPSPDDLQRWLEEEYPQSNQYAEGRKQHIASGKGRPPSSP</sequence>
<proteinExistence type="predicted"/>
<dbReference type="EMBL" id="CP036298">
    <property type="protein sequence ID" value="QDV26233.1"/>
    <property type="molecule type" value="Genomic_DNA"/>
</dbReference>
<name>A0A518GCD6_9BACT</name>
<protein>
    <recommendedName>
        <fullName evidence="4">BFD-like [2Fe-2S] binding domain protein</fullName>
    </recommendedName>
</protein>
<feature type="region of interest" description="Disordered" evidence="1">
    <location>
        <begin position="59"/>
        <end position="82"/>
    </location>
</feature>
<reference evidence="2 3" key="1">
    <citation type="submission" date="2019-02" db="EMBL/GenBank/DDBJ databases">
        <title>Deep-cultivation of Planctomycetes and their phenomic and genomic characterization uncovers novel biology.</title>
        <authorList>
            <person name="Wiegand S."/>
            <person name="Jogler M."/>
            <person name="Boedeker C."/>
            <person name="Pinto D."/>
            <person name="Vollmers J."/>
            <person name="Rivas-Marin E."/>
            <person name="Kohn T."/>
            <person name="Peeters S.H."/>
            <person name="Heuer A."/>
            <person name="Rast P."/>
            <person name="Oberbeckmann S."/>
            <person name="Bunk B."/>
            <person name="Jeske O."/>
            <person name="Meyerdierks A."/>
            <person name="Storesund J.E."/>
            <person name="Kallscheuer N."/>
            <person name="Luecker S."/>
            <person name="Lage O.M."/>
            <person name="Pohl T."/>
            <person name="Merkel B.J."/>
            <person name="Hornburger P."/>
            <person name="Mueller R.-W."/>
            <person name="Bruemmer F."/>
            <person name="Labrenz M."/>
            <person name="Spormann A.M."/>
            <person name="Op den Camp H."/>
            <person name="Overmann J."/>
            <person name="Amann R."/>
            <person name="Jetten M.S.M."/>
            <person name="Mascher T."/>
            <person name="Medema M.H."/>
            <person name="Devos D.P."/>
            <person name="Kaster A.-K."/>
            <person name="Ovreas L."/>
            <person name="Rohde M."/>
            <person name="Galperin M.Y."/>
            <person name="Jogler C."/>
        </authorList>
    </citation>
    <scope>NUCLEOTIDE SEQUENCE [LARGE SCALE GENOMIC DNA]</scope>
    <source>
        <strain evidence="2 3">Q31a</strain>
    </source>
</reference>
<keyword evidence="3" id="KW-1185">Reference proteome</keyword>
<dbReference type="KEGG" id="ahel:Q31a_46050"/>